<dbReference type="SUPFAM" id="SSF53448">
    <property type="entry name" value="Nucleotide-diphospho-sugar transferases"/>
    <property type="match status" value="1"/>
</dbReference>
<dbReference type="Proteomes" id="UP000800981">
    <property type="component" value="Unassembled WGS sequence"/>
</dbReference>
<dbReference type="Pfam" id="PF13712">
    <property type="entry name" value="Glyco_tranf_2_5"/>
    <property type="match status" value="1"/>
</dbReference>
<dbReference type="Gene3D" id="3.90.550.10">
    <property type="entry name" value="Spore Coat Polysaccharide Biosynthesis Protein SpsA, Chain A"/>
    <property type="match status" value="1"/>
</dbReference>
<name>A0ABX0GUT8_9ACTN</name>
<comment type="caution">
    <text evidence="2">The sequence shown here is derived from an EMBL/GenBank/DDBJ whole genome shotgun (WGS) entry which is preliminary data.</text>
</comment>
<sequence>MTFVYGVCAGPSDKLERLALPGIRRAAPDGAVLVRRGQRSIHVAYNSILDEAARVPGLEGLVLLHDDTVIEDEELERKLRAALSVPGVAVVGVIGGRNHPEMNWWEGERFGYVRDNQHGVLDHGRGLHDVDTVDGLLLVLSAEAVHSLRFDEQRYLGFHGYDADICAQARARGWRVVVTDLDVFHSNNVASPFGDGLNLEISSITYRLKWRRPGVLQQLRARAWRRMLRAQRWRRARAASV</sequence>
<protein>
    <submittedName>
        <fullName evidence="2">Glycosyltransferase</fullName>
    </submittedName>
</protein>
<proteinExistence type="predicted"/>
<reference evidence="2 3" key="1">
    <citation type="submission" date="2020-03" db="EMBL/GenBank/DDBJ databases">
        <title>Two novel Motilibacter sp.</title>
        <authorList>
            <person name="Liu S."/>
        </authorList>
    </citation>
    <scope>NUCLEOTIDE SEQUENCE [LARGE SCALE GENOMIC DNA]</scope>
    <source>
        <strain evidence="2 3">E257</strain>
    </source>
</reference>
<dbReference type="RefSeq" id="WP_166279811.1">
    <property type="nucleotide sequence ID" value="NZ_JAANNP010000002.1"/>
</dbReference>
<evidence type="ECO:0000313" key="2">
    <source>
        <dbReference type="EMBL" id="NHC13427.1"/>
    </source>
</evidence>
<keyword evidence="3" id="KW-1185">Reference proteome</keyword>
<dbReference type="InterPro" id="IPR029044">
    <property type="entry name" value="Nucleotide-diphossugar_trans"/>
</dbReference>
<organism evidence="2 3">
    <name type="scientific">Motilibacter deserti</name>
    <dbReference type="NCBI Taxonomy" id="2714956"/>
    <lineage>
        <taxon>Bacteria</taxon>
        <taxon>Bacillati</taxon>
        <taxon>Actinomycetota</taxon>
        <taxon>Actinomycetes</taxon>
        <taxon>Motilibacterales</taxon>
        <taxon>Motilibacteraceae</taxon>
        <taxon>Motilibacter</taxon>
    </lineage>
</organism>
<evidence type="ECO:0000313" key="3">
    <source>
        <dbReference type="Proteomes" id="UP000800981"/>
    </source>
</evidence>
<gene>
    <name evidence="2" type="ORF">G9H71_06485</name>
</gene>
<accession>A0ABX0GUT8</accession>
<feature type="domain" description="Streptomycin biosynthesis protein StrF" evidence="1">
    <location>
        <begin position="37"/>
        <end position="180"/>
    </location>
</feature>
<evidence type="ECO:0000259" key="1">
    <source>
        <dbReference type="Pfam" id="PF13712"/>
    </source>
</evidence>
<dbReference type="InterPro" id="IPR059123">
    <property type="entry name" value="StrF_dom"/>
</dbReference>
<dbReference type="EMBL" id="JAANNP010000002">
    <property type="protein sequence ID" value="NHC13427.1"/>
    <property type="molecule type" value="Genomic_DNA"/>
</dbReference>